<dbReference type="Proteomes" id="UP000301260">
    <property type="component" value="Segment"/>
</dbReference>
<dbReference type="Proteomes" id="UP000224173">
    <property type="component" value="Segment"/>
</dbReference>
<dbReference type="Proteomes" id="UP000224174">
    <property type="component" value="Segment"/>
</dbReference>
<evidence type="ECO:0000313" key="13">
    <source>
        <dbReference type="Proteomes" id="UP000224173"/>
    </source>
</evidence>
<protein>
    <recommendedName>
        <fullName evidence="17">2OG-Fe(II) oxygenase superfamily domain containing protein</fullName>
    </recommendedName>
</protein>
<dbReference type="Proteomes" id="UP000301580">
    <property type="component" value="Segment"/>
</dbReference>
<evidence type="ECO:0000313" key="10">
    <source>
        <dbReference type="EMBL" id="QBQ75915.1"/>
    </source>
</evidence>
<evidence type="ECO:0000313" key="2">
    <source>
        <dbReference type="EMBL" id="AOO10512.1"/>
    </source>
</evidence>
<evidence type="ECO:0008006" key="17">
    <source>
        <dbReference type="Google" id="ProtNLM"/>
    </source>
</evidence>
<dbReference type="EMBL" id="KX349287">
    <property type="protein sequence ID" value="AOO10733.1"/>
    <property type="molecule type" value="Genomic_DNA"/>
</dbReference>
<dbReference type="EMBL" id="KX349290">
    <property type="protein sequence ID" value="AOO11400.1"/>
    <property type="molecule type" value="Genomic_DNA"/>
</dbReference>
<evidence type="ECO:0000313" key="7">
    <source>
        <dbReference type="EMBL" id="QBQ75253.1"/>
    </source>
</evidence>
<keyword evidence="14" id="KW-1185">Reference proteome</keyword>
<evidence type="ECO:0000313" key="12">
    <source>
        <dbReference type="Proteomes" id="UP000223306"/>
    </source>
</evidence>
<dbReference type="Proteomes" id="UP000304735">
    <property type="component" value="Segment"/>
</dbReference>
<dbReference type="Proteomes" id="UP000299832">
    <property type="component" value="Genome"/>
</dbReference>
<evidence type="ECO:0000313" key="9">
    <source>
        <dbReference type="EMBL" id="QBQ75695.1"/>
    </source>
</evidence>
<proteinExistence type="predicted"/>
<dbReference type="EMBL" id="KX349288">
    <property type="protein sequence ID" value="AOO10955.1"/>
    <property type="molecule type" value="Genomic_DNA"/>
</dbReference>
<gene>
    <name evidence="7" type="ORF">RW010115_146</name>
    <name evidence="1" type="ORF">RW01021201_145</name>
    <name evidence="8" type="ORF">RW030617_145</name>
    <name evidence="2" type="ORF">RW03080701_143</name>
    <name evidence="3" type="ORF">RW060613_145</name>
    <name evidence="4" type="ORF">RW080711_146</name>
    <name evidence="9" type="ORF">RW220214_145</name>
    <name evidence="5" type="ORF">RW220300_147</name>
    <name evidence="6" type="ORF">RW251112_145</name>
    <name evidence="10" type="ORF">RW620316_145</name>
</gene>
<dbReference type="EMBL" id="KX349286">
    <property type="protein sequence ID" value="AOO10512.1"/>
    <property type="molecule type" value="Genomic_DNA"/>
</dbReference>
<organism evidence="3 13">
    <name type="scientific">Synechococcus phage S-RIM8</name>
    <dbReference type="NCBI Taxonomy" id="756278"/>
    <lineage>
        <taxon>Viruses</taxon>
        <taxon>Duplodnaviria</taxon>
        <taxon>Heunggongvirae</taxon>
        <taxon>Uroviricota</taxon>
        <taxon>Caudoviricetes</taxon>
        <taxon>Pantevenvirales</taxon>
        <taxon>Kyanoviridae</taxon>
        <taxon>Neptunevirus</taxon>
        <taxon>Neptunevirus srim18</taxon>
    </lineage>
</organism>
<dbReference type="EMBL" id="KX349289">
    <property type="protein sequence ID" value="AOO11178.1"/>
    <property type="molecule type" value="Genomic_DNA"/>
</dbReference>
<dbReference type="EMBL" id="MK493324">
    <property type="protein sequence ID" value="QBQ75695.1"/>
    <property type="molecule type" value="Genomic_DNA"/>
</dbReference>
<dbReference type="Gene3D" id="2.60.120.620">
    <property type="entry name" value="q2cbj1_9rhob like domain"/>
    <property type="match status" value="1"/>
</dbReference>
<sequence length="180" mass="21079">MRESIWTHNVQQHHKLKKLVLKQIAEFGSNPFDKGADKICNTDYFLNKSPQEKPYAHTFFEYAYDMIDVIYNRYGISSLEITDIWFQQYVTGNTHAWHVHPQTSIGFIYFVELPDSDYSTQFYHVEQNAVIQPEVSEGQVLIFPGYYPHRSPLITSDCQKTIISGNISFNMTKSEVFDYE</sequence>
<evidence type="ECO:0000313" key="6">
    <source>
        <dbReference type="EMBL" id="AOO11400.1"/>
    </source>
</evidence>
<evidence type="ECO:0000313" key="5">
    <source>
        <dbReference type="EMBL" id="AOO11178.1"/>
    </source>
</evidence>
<reference evidence="15 16" key="2">
    <citation type="submission" date="2019-02" db="EMBL/GenBank/DDBJ databases">
        <title>Diversity in Cyanophage Genomes from Southern New England Coastal Waters.</title>
        <authorList>
            <person name="Marston M.F."/>
        </authorList>
    </citation>
    <scope>NUCLEOTIDE SEQUENCE [LARGE SCALE GENOMIC DNA]</scope>
    <source>
        <strain evidence="7">RW_01_0115_WH8101</strain>
        <strain evidence="8">RW_03_0617</strain>
        <strain evidence="9">RW_22_0214</strain>
        <strain evidence="10">RW_62_0316</strain>
    </source>
</reference>
<reference evidence="11 12" key="1">
    <citation type="journal article" date="2016" name="Environ. Microbiol.">
        <title>Genomic diversification of marine cyanophages into stable ecotypes.</title>
        <authorList>
            <person name="Marston M.F."/>
            <person name="Martiny J.B."/>
        </authorList>
    </citation>
    <scope>NUCLEOTIDE SEQUENCE [LARGE SCALE GENOMIC DNA]</scope>
    <source>
        <strain evidence="1">RW_01_0212_WH8101</strain>
        <strain evidence="2">RW_03_0807_WH8101</strain>
        <strain evidence="3">RW_06_0613</strain>
        <strain evidence="4">RW_08_0711</strain>
        <strain evidence="5">RW_22_0300</strain>
        <strain evidence="6">RW_25_1112</strain>
    </source>
</reference>
<evidence type="ECO:0000313" key="8">
    <source>
        <dbReference type="EMBL" id="QBQ75473.1"/>
    </source>
</evidence>
<dbReference type="Proteomes" id="UP000223306">
    <property type="component" value="Segment"/>
</dbReference>
<dbReference type="Proteomes" id="UP000225361">
    <property type="component" value="Segment"/>
</dbReference>
<name>A0A1D7SAU4_9CAUD</name>
<evidence type="ECO:0000313" key="11">
    <source>
        <dbReference type="Proteomes" id="UP000222384"/>
    </source>
</evidence>
<evidence type="ECO:0000313" key="14">
    <source>
        <dbReference type="Proteomes" id="UP000226351"/>
    </source>
</evidence>
<dbReference type="EMBL" id="KX349285">
    <property type="protein sequence ID" value="AOO10293.1"/>
    <property type="molecule type" value="Genomic_DNA"/>
</dbReference>
<evidence type="ECO:0000313" key="3">
    <source>
        <dbReference type="EMBL" id="AOO10733.1"/>
    </source>
</evidence>
<evidence type="ECO:0000313" key="1">
    <source>
        <dbReference type="EMBL" id="AOO10293.1"/>
    </source>
</evidence>
<dbReference type="EMBL" id="MK493325">
    <property type="protein sequence ID" value="QBQ75915.1"/>
    <property type="molecule type" value="Genomic_DNA"/>
</dbReference>
<evidence type="ECO:0000313" key="4">
    <source>
        <dbReference type="EMBL" id="AOO10955.1"/>
    </source>
</evidence>
<dbReference type="EMBL" id="MK493322">
    <property type="protein sequence ID" value="QBQ75253.1"/>
    <property type="molecule type" value="Genomic_DNA"/>
</dbReference>
<evidence type="ECO:0000313" key="15">
    <source>
        <dbReference type="Proteomes" id="UP000299832"/>
    </source>
</evidence>
<dbReference type="EMBL" id="MK493323">
    <property type="protein sequence ID" value="QBQ75473.1"/>
    <property type="molecule type" value="Genomic_DNA"/>
</dbReference>
<dbReference type="Proteomes" id="UP000222384">
    <property type="component" value="Genome"/>
</dbReference>
<evidence type="ECO:0000313" key="16">
    <source>
        <dbReference type="Proteomes" id="UP000301260"/>
    </source>
</evidence>
<accession>A0A1D7SAU4</accession>
<dbReference type="Proteomes" id="UP000226351">
    <property type="component" value="Segment"/>
</dbReference>